<dbReference type="InterPro" id="IPR011006">
    <property type="entry name" value="CheY-like_superfamily"/>
</dbReference>
<evidence type="ECO:0000313" key="2">
    <source>
        <dbReference type="Proteomes" id="UP000246085"/>
    </source>
</evidence>
<dbReference type="Proteomes" id="UP000246085">
    <property type="component" value="Chromosome BRAD3257"/>
</dbReference>
<dbReference type="AlphaFoldDB" id="A0A2U3PVC2"/>
<reference evidence="1 2" key="1">
    <citation type="submission" date="2018-03" db="EMBL/GenBank/DDBJ databases">
        <authorList>
            <person name="Gully D."/>
        </authorList>
    </citation>
    <scope>NUCLEOTIDE SEQUENCE [LARGE SCALE GENOMIC DNA]</scope>
    <source>
        <strain evidence="1">ORS3257</strain>
    </source>
</reference>
<gene>
    <name evidence="1" type="ORF">BRAD3257_1965</name>
</gene>
<accession>A0A2U3PVC2</accession>
<sequence>MVGAGHDVHHARDSTELSDFSDVKLGVALIAVRDPLMTYLELMRSLKLGHENIVVLAVFGGGQLPADYALVAAQVYGADGIIYQPHSVAELLNALLGAISD</sequence>
<name>A0A2U3PVC2_9BRAD</name>
<protein>
    <recommendedName>
        <fullName evidence="3">Response regulatory domain-containing protein</fullName>
    </recommendedName>
</protein>
<evidence type="ECO:0008006" key="3">
    <source>
        <dbReference type="Google" id="ProtNLM"/>
    </source>
</evidence>
<dbReference type="KEGG" id="bvz:BRAD3257_1965"/>
<evidence type="ECO:0000313" key="1">
    <source>
        <dbReference type="EMBL" id="SPP93069.1"/>
    </source>
</evidence>
<proteinExistence type="predicted"/>
<dbReference type="SUPFAM" id="SSF52172">
    <property type="entry name" value="CheY-like"/>
    <property type="match status" value="1"/>
</dbReference>
<organism evidence="1 2">
    <name type="scientific">Bradyrhizobium vignae</name>
    <dbReference type="NCBI Taxonomy" id="1549949"/>
    <lineage>
        <taxon>Bacteria</taxon>
        <taxon>Pseudomonadati</taxon>
        <taxon>Pseudomonadota</taxon>
        <taxon>Alphaproteobacteria</taxon>
        <taxon>Hyphomicrobiales</taxon>
        <taxon>Nitrobacteraceae</taxon>
        <taxon>Bradyrhizobium</taxon>
    </lineage>
</organism>
<dbReference type="EMBL" id="LS398110">
    <property type="protein sequence ID" value="SPP93069.1"/>
    <property type="molecule type" value="Genomic_DNA"/>
</dbReference>